<reference evidence="2 3" key="1">
    <citation type="journal article" date="2014" name="PLoS Genet.">
        <title>The Genome of Spironucleus salmonicida Highlights a Fish Pathogen Adapted to Fluctuating Environments.</title>
        <authorList>
            <person name="Xu F."/>
            <person name="Jerlstrom-Hultqvist J."/>
            <person name="Einarsson E."/>
            <person name="Astvaldsson A."/>
            <person name="Svard S.G."/>
            <person name="Andersson J.O."/>
        </authorList>
    </citation>
    <scope>NUCLEOTIDE SEQUENCE</scope>
    <source>
        <strain evidence="3">ATCC 50377</strain>
    </source>
</reference>
<dbReference type="Pfam" id="PF00995">
    <property type="entry name" value="Sec1"/>
    <property type="match status" value="1"/>
</dbReference>
<proteinExistence type="inferred from homology"/>
<dbReference type="InterPro" id="IPR036045">
    <property type="entry name" value="Sec1-like_sf"/>
</dbReference>
<name>V6LDF2_9EUKA</name>
<organism evidence="2">
    <name type="scientific">Spironucleus salmonicida</name>
    <dbReference type="NCBI Taxonomy" id="348837"/>
    <lineage>
        <taxon>Eukaryota</taxon>
        <taxon>Metamonada</taxon>
        <taxon>Diplomonadida</taxon>
        <taxon>Hexamitidae</taxon>
        <taxon>Hexamitinae</taxon>
        <taxon>Spironucleus</taxon>
    </lineage>
</organism>
<evidence type="ECO:0000256" key="1">
    <source>
        <dbReference type="ARBA" id="ARBA00009884"/>
    </source>
</evidence>
<evidence type="ECO:0000313" key="3">
    <source>
        <dbReference type="EMBL" id="KAH0570009.1"/>
    </source>
</evidence>
<dbReference type="InterPro" id="IPR043154">
    <property type="entry name" value="Sec-1-like_dom1"/>
</dbReference>
<dbReference type="AlphaFoldDB" id="V6LDF2"/>
<evidence type="ECO:0000313" key="4">
    <source>
        <dbReference type="Proteomes" id="UP000018208"/>
    </source>
</evidence>
<dbReference type="OrthoDB" id="2228at2759"/>
<gene>
    <name evidence="2" type="ORF">SS50377_17854</name>
    <name evidence="3" type="ORF">SS50377_27983</name>
</gene>
<dbReference type="SUPFAM" id="SSF56815">
    <property type="entry name" value="Sec1/munc18-like (SM) proteins"/>
    <property type="match status" value="1"/>
</dbReference>
<dbReference type="GO" id="GO:0016192">
    <property type="term" value="P:vesicle-mediated transport"/>
    <property type="evidence" value="ECO:0007669"/>
    <property type="project" value="InterPro"/>
</dbReference>
<dbReference type="VEuPathDB" id="GiardiaDB:SS50377_27983"/>
<dbReference type="InterPro" id="IPR001619">
    <property type="entry name" value="Sec1-like"/>
</dbReference>
<dbReference type="Gene3D" id="3.40.50.2060">
    <property type="match status" value="1"/>
</dbReference>
<comment type="similarity">
    <text evidence="1">Belongs to the STXBP/unc-18/SEC1 family.</text>
</comment>
<sequence length="637" mass="74317">MNRTIETHPLYTIFPAHHSPLLQPIIHPLRGFLTKILDFLEEKSAFATLICDQHTLKIISDLISYDELVDYRVLTVDIITKNRQRQIETFAIYFLIPTPENVNLIAQDFGGAPILSLTEVIKIRQQEKCCVRNNKQFNPYSYRGSFIAFTSDYEHISQQIKKVNLQEISSRPEILSIDFTVRNRYINLNIKSKLSQIDEGQVKNKLENLFCNLKIKPSVFTQKGSQLAGLVSKLEFQDFDESAKLIVLDRKCDILSMLFFSNEFTSIFTDLSHKSPNIEIQYEKQSEMIRETVEVDQKALQFISRYNIIQGVNSVFQTFNDFNGLKKGQLEFSNTAQKINLQKLTNHENLLLQPLILQRTNQIWNLFKVAKYVDNKSQLISNIQSFQNSLFSTLLQNNFKLFLELPISQTETRKTLSFLFSLSTRPDFDVIDSARLFLAVIVFSLITKGKDEIKFQQQMLQNEFYENKLPLDEQYRCIGQKFIEYFDIQYADTLKIYDNTSTQFQPFVLNLIQSIVSSQKLSFLNPQFKFPFKPQLTKSSWTLQDELVSSKANIYCEKCAAIEDFDAKQFRTKEKIFIYISQGITEFEICSVEKYLEEKYGKVSIFNKGIEDEYDFEVYLISDQIISGRELIYELCE</sequence>
<accession>V6LDF2</accession>
<evidence type="ECO:0000313" key="2">
    <source>
        <dbReference type="EMBL" id="EST42540.1"/>
    </source>
</evidence>
<dbReference type="Proteomes" id="UP000018208">
    <property type="component" value="Unassembled WGS sequence"/>
</dbReference>
<keyword evidence="4" id="KW-1185">Reference proteome</keyword>
<dbReference type="EMBL" id="AUWU02000008">
    <property type="protein sequence ID" value="KAH0570009.1"/>
    <property type="molecule type" value="Genomic_DNA"/>
</dbReference>
<protein>
    <submittedName>
        <fullName evidence="2">Sec1 family protein</fullName>
    </submittedName>
</protein>
<dbReference type="EMBL" id="KI546159">
    <property type="protein sequence ID" value="EST42540.1"/>
    <property type="molecule type" value="Genomic_DNA"/>
</dbReference>
<reference evidence="3" key="2">
    <citation type="submission" date="2020-12" db="EMBL/GenBank/DDBJ databases">
        <title>New Spironucleus salmonicida genome in near-complete chromosomes.</title>
        <authorList>
            <person name="Xu F."/>
            <person name="Kurt Z."/>
            <person name="Jimenez-Gonzalez A."/>
            <person name="Astvaldsson A."/>
            <person name="Andersson J.O."/>
            <person name="Svard S.G."/>
        </authorList>
    </citation>
    <scope>NUCLEOTIDE SEQUENCE</scope>
    <source>
        <strain evidence="3">ATCC 50377</strain>
    </source>
</reference>